<evidence type="ECO:0000256" key="6">
    <source>
        <dbReference type="SAM" id="Phobius"/>
    </source>
</evidence>
<feature type="transmembrane region" description="Helical" evidence="6">
    <location>
        <begin position="99"/>
        <end position="120"/>
    </location>
</feature>
<feature type="domain" description="EamA" evidence="7">
    <location>
        <begin position="155"/>
        <end position="290"/>
    </location>
</feature>
<dbReference type="GO" id="GO:0016020">
    <property type="term" value="C:membrane"/>
    <property type="evidence" value="ECO:0007669"/>
    <property type="project" value="UniProtKB-SubCell"/>
</dbReference>
<evidence type="ECO:0000259" key="7">
    <source>
        <dbReference type="Pfam" id="PF00892"/>
    </source>
</evidence>
<accession>A0AAD2C4C7</accession>
<dbReference type="AlphaFoldDB" id="A0AAD2C4C7"/>
<evidence type="ECO:0000256" key="4">
    <source>
        <dbReference type="ARBA" id="ARBA00022989"/>
    </source>
</evidence>
<dbReference type="SUPFAM" id="SSF103481">
    <property type="entry name" value="Multidrug resistance efflux transporter EmrE"/>
    <property type="match status" value="2"/>
</dbReference>
<dbReference type="PANTHER" id="PTHR32322:SF2">
    <property type="entry name" value="EAMA DOMAIN-CONTAINING PROTEIN"/>
    <property type="match status" value="1"/>
</dbReference>
<evidence type="ECO:0000313" key="9">
    <source>
        <dbReference type="EMBL" id="CAJ0867128.1"/>
    </source>
</evidence>
<dbReference type="Proteomes" id="UP001190491">
    <property type="component" value="Unassembled WGS sequence"/>
</dbReference>
<evidence type="ECO:0000256" key="5">
    <source>
        <dbReference type="ARBA" id="ARBA00023136"/>
    </source>
</evidence>
<feature type="transmembrane region" description="Helical" evidence="6">
    <location>
        <begin position="150"/>
        <end position="172"/>
    </location>
</feature>
<sequence length="307" mass="31551">MPKLSGRLEGCLYLALTMVLVGSTVAASKIIAAGLPPFTATALRFAMALPMFLVIMRMTRSRWPVLARRDWVLLFLQAAAGSVGYTTLLISGLRHTSAADAGVIIGTLPVMSALIAIVLLGERPGRAVLGAIGLATAGVLTIALQPRGDAAHPLLGNLLVMGAVVCEGLFILLNKRLRTPVPPLALSALMSAFGLLTALAPALWEAPWQLHASAQTTHALMAVAYYAIVPTVGGFVLWYAGAARVSGAEASLFTALAPVAAVVFAAALLGEAVSTRQIGGIACVLTGVLSLGLARAPRPATSTTSEA</sequence>
<evidence type="ECO:0000313" key="10">
    <source>
        <dbReference type="Proteomes" id="UP001189792"/>
    </source>
</evidence>
<feature type="transmembrane region" description="Helical" evidence="6">
    <location>
        <begin position="276"/>
        <end position="294"/>
    </location>
</feature>
<comment type="subcellular location">
    <subcellularLocation>
        <location evidence="1">Membrane</location>
        <topology evidence="1">Multi-pass membrane protein</topology>
    </subcellularLocation>
</comment>
<evidence type="ECO:0000313" key="8">
    <source>
        <dbReference type="EMBL" id="CAJ0852648.1"/>
    </source>
</evidence>
<feature type="transmembrane region" description="Helical" evidence="6">
    <location>
        <begin position="127"/>
        <end position="144"/>
    </location>
</feature>
<dbReference type="Pfam" id="PF00892">
    <property type="entry name" value="EamA"/>
    <property type="match status" value="2"/>
</dbReference>
<protein>
    <recommendedName>
        <fullName evidence="7">EamA domain-containing protein</fullName>
    </recommendedName>
</protein>
<dbReference type="EMBL" id="CAUDKO010000002">
    <property type="protein sequence ID" value="CAJ0852648.1"/>
    <property type="molecule type" value="Genomic_DNA"/>
</dbReference>
<feature type="transmembrane region" description="Helical" evidence="6">
    <location>
        <begin position="252"/>
        <end position="270"/>
    </location>
</feature>
<feature type="transmembrane region" description="Helical" evidence="6">
    <location>
        <begin position="184"/>
        <end position="204"/>
    </location>
</feature>
<gene>
    <name evidence="9" type="ORF">R77564_01355</name>
    <name evidence="8" type="ORF">R77567_00748</name>
</gene>
<comment type="caution">
    <text evidence="8">The sequence shown here is derived from an EMBL/GenBank/DDBJ whole genome shotgun (WGS) entry which is preliminary data.</text>
</comment>
<evidence type="ECO:0000256" key="1">
    <source>
        <dbReference type="ARBA" id="ARBA00004141"/>
    </source>
</evidence>
<proteinExistence type="inferred from homology"/>
<dbReference type="RefSeq" id="WP_206273514.1">
    <property type="nucleotide sequence ID" value="NZ_CAUDKO010000002.1"/>
</dbReference>
<keyword evidence="10" id="KW-1185">Reference proteome</keyword>
<dbReference type="InterPro" id="IPR050638">
    <property type="entry name" value="AA-Vitamin_Transporters"/>
</dbReference>
<keyword evidence="3 6" id="KW-0812">Transmembrane</keyword>
<dbReference type="PANTHER" id="PTHR32322">
    <property type="entry name" value="INNER MEMBRANE TRANSPORTER"/>
    <property type="match status" value="1"/>
</dbReference>
<dbReference type="InterPro" id="IPR037185">
    <property type="entry name" value="EmrE-like"/>
</dbReference>
<evidence type="ECO:0000256" key="3">
    <source>
        <dbReference type="ARBA" id="ARBA00022692"/>
    </source>
</evidence>
<keyword evidence="4 6" id="KW-1133">Transmembrane helix</keyword>
<comment type="similarity">
    <text evidence="2">Belongs to the EamA transporter family.</text>
</comment>
<feature type="domain" description="EamA" evidence="7">
    <location>
        <begin position="10"/>
        <end position="142"/>
    </location>
</feature>
<dbReference type="InterPro" id="IPR000620">
    <property type="entry name" value="EamA_dom"/>
</dbReference>
<dbReference type="Proteomes" id="UP001189792">
    <property type="component" value="Unassembled WGS sequence"/>
</dbReference>
<name>A0AAD2C4C7_9RALS</name>
<feature type="transmembrane region" description="Helical" evidence="6">
    <location>
        <begin position="219"/>
        <end position="240"/>
    </location>
</feature>
<dbReference type="EMBL" id="CAUDLI010000002">
    <property type="protein sequence ID" value="CAJ0867128.1"/>
    <property type="molecule type" value="Genomic_DNA"/>
</dbReference>
<feature type="transmembrane region" description="Helical" evidence="6">
    <location>
        <begin position="12"/>
        <end position="35"/>
    </location>
</feature>
<feature type="transmembrane region" description="Helical" evidence="6">
    <location>
        <begin position="41"/>
        <end position="59"/>
    </location>
</feature>
<feature type="transmembrane region" description="Helical" evidence="6">
    <location>
        <begin position="71"/>
        <end position="93"/>
    </location>
</feature>
<reference evidence="8 10" key="1">
    <citation type="submission" date="2023-07" db="EMBL/GenBank/DDBJ databases">
        <authorList>
            <person name="Peeters C."/>
        </authorList>
    </citation>
    <scope>NUCLEOTIDE SEQUENCE</scope>
    <source>
        <strain evidence="9 10">LMG 32965</strain>
        <strain evidence="8">R-77567</strain>
    </source>
</reference>
<keyword evidence="5 6" id="KW-0472">Membrane</keyword>
<organism evidence="8 11">
    <name type="scientific">Ralstonia flatus</name>
    <dbReference type="NCBI Taxonomy" id="3058601"/>
    <lineage>
        <taxon>Bacteria</taxon>
        <taxon>Pseudomonadati</taxon>
        <taxon>Pseudomonadota</taxon>
        <taxon>Betaproteobacteria</taxon>
        <taxon>Burkholderiales</taxon>
        <taxon>Burkholderiaceae</taxon>
        <taxon>Ralstonia</taxon>
    </lineage>
</organism>
<evidence type="ECO:0000256" key="2">
    <source>
        <dbReference type="ARBA" id="ARBA00007362"/>
    </source>
</evidence>
<evidence type="ECO:0000313" key="11">
    <source>
        <dbReference type="Proteomes" id="UP001190491"/>
    </source>
</evidence>